<evidence type="ECO:0000313" key="9">
    <source>
        <dbReference type="WBParaSite" id="MBELARI_LOCUS17934"/>
    </source>
</evidence>
<feature type="transmembrane region" description="Helical" evidence="6">
    <location>
        <begin position="188"/>
        <end position="208"/>
    </location>
</feature>
<evidence type="ECO:0000256" key="5">
    <source>
        <dbReference type="ARBA" id="ARBA00023136"/>
    </source>
</evidence>
<accession>A0AAF3J5R8</accession>
<evidence type="ECO:0000256" key="3">
    <source>
        <dbReference type="ARBA" id="ARBA00022692"/>
    </source>
</evidence>
<feature type="chain" id="PRO_5042112809" description="Battenin" evidence="7">
    <location>
        <begin position="26"/>
        <end position="417"/>
    </location>
</feature>
<evidence type="ECO:0000256" key="2">
    <source>
        <dbReference type="ARBA" id="ARBA00007467"/>
    </source>
</evidence>
<comment type="subcellular location">
    <subcellularLocation>
        <location evidence="1">Endomembrane system</location>
        <topology evidence="1">Multi-pass membrane protein</topology>
    </subcellularLocation>
    <subcellularLocation>
        <location evidence="6">Lysosome membrane</location>
        <topology evidence="6">Multi-pass membrane protein</topology>
    </subcellularLocation>
</comment>
<dbReference type="Proteomes" id="UP000887575">
    <property type="component" value="Unassembled WGS sequence"/>
</dbReference>
<dbReference type="InterPro" id="IPR018460">
    <property type="entry name" value="Battenin_disease_Cln3_subgr"/>
</dbReference>
<keyword evidence="7" id="KW-0732">Signal</keyword>
<feature type="transmembrane region" description="Helical" evidence="6">
    <location>
        <begin position="385"/>
        <end position="408"/>
    </location>
</feature>
<dbReference type="InterPro" id="IPR003492">
    <property type="entry name" value="Battenin_disease_Cln3"/>
</dbReference>
<keyword evidence="5 6" id="KW-0472">Membrane</keyword>
<dbReference type="WBParaSite" id="MBELARI_LOCUS17934">
    <property type="protein sequence ID" value="MBELARI_LOCUS17934"/>
    <property type="gene ID" value="MBELARI_LOCUS17934"/>
</dbReference>
<evidence type="ECO:0000313" key="8">
    <source>
        <dbReference type="Proteomes" id="UP000887575"/>
    </source>
</evidence>
<protein>
    <recommendedName>
        <fullName evidence="6">Battenin</fullName>
    </recommendedName>
</protein>
<dbReference type="GO" id="GO:0005765">
    <property type="term" value="C:lysosomal membrane"/>
    <property type="evidence" value="ECO:0007669"/>
    <property type="project" value="UniProtKB-SubCell"/>
</dbReference>
<keyword evidence="8" id="KW-1185">Reference proteome</keyword>
<feature type="transmembrane region" description="Helical" evidence="6">
    <location>
        <begin position="345"/>
        <end position="365"/>
    </location>
</feature>
<evidence type="ECO:0000256" key="6">
    <source>
        <dbReference type="RuleBase" id="RU361113"/>
    </source>
</evidence>
<reference evidence="9" key="1">
    <citation type="submission" date="2024-02" db="UniProtKB">
        <authorList>
            <consortium name="WormBaseParasite"/>
        </authorList>
    </citation>
    <scope>IDENTIFICATION</scope>
</reference>
<feature type="transmembrane region" description="Helical" evidence="6">
    <location>
        <begin position="156"/>
        <end position="176"/>
    </location>
</feature>
<keyword evidence="4 6" id="KW-1133">Transmembrane helix</keyword>
<dbReference type="PIRSF" id="PIRSF015974">
    <property type="entry name" value="CLN3_BTN1"/>
    <property type="match status" value="1"/>
</dbReference>
<dbReference type="PANTHER" id="PTHR10981:SF8">
    <property type="entry name" value="BATTENIN"/>
    <property type="match status" value="1"/>
</dbReference>
<dbReference type="PRINTS" id="PR01315">
    <property type="entry name" value="BATTENIN"/>
</dbReference>
<feature type="transmembrane region" description="Helical" evidence="6">
    <location>
        <begin position="318"/>
        <end position="338"/>
    </location>
</feature>
<keyword evidence="6" id="KW-0458">Lysosome</keyword>
<feature type="transmembrane region" description="Helical" evidence="6">
    <location>
        <begin position="100"/>
        <end position="118"/>
    </location>
</feature>
<dbReference type="GO" id="GO:0012505">
    <property type="term" value="C:endomembrane system"/>
    <property type="evidence" value="ECO:0007669"/>
    <property type="project" value="UniProtKB-SubCell"/>
</dbReference>
<name>A0AAF3J5R8_9BILA</name>
<evidence type="ECO:0000256" key="1">
    <source>
        <dbReference type="ARBA" id="ARBA00004127"/>
    </source>
</evidence>
<feature type="transmembrane region" description="Helical" evidence="6">
    <location>
        <begin position="73"/>
        <end position="93"/>
    </location>
</feature>
<dbReference type="GO" id="GO:0007040">
    <property type="term" value="P:lysosome organization"/>
    <property type="evidence" value="ECO:0007669"/>
    <property type="project" value="TreeGrafter"/>
</dbReference>
<organism evidence="8 9">
    <name type="scientific">Mesorhabditis belari</name>
    <dbReference type="NCBI Taxonomy" id="2138241"/>
    <lineage>
        <taxon>Eukaryota</taxon>
        <taxon>Metazoa</taxon>
        <taxon>Ecdysozoa</taxon>
        <taxon>Nematoda</taxon>
        <taxon>Chromadorea</taxon>
        <taxon>Rhabditida</taxon>
        <taxon>Rhabditina</taxon>
        <taxon>Rhabditomorpha</taxon>
        <taxon>Rhabditoidea</taxon>
        <taxon>Rhabditidae</taxon>
        <taxon>Mesorhabditinae</taxon>
        <taxon>Mesorhabditis</taxon>
    </lineage>
</organism>
<feature type="transmembrane region" description="Helical" evidence="6">
    <location>
        <begin position="124"/>
        <end position="144"/>
    </location>
</feature>
<dbReference type="AlphaFoldDB" id="A0AAF3J5R8"/>
<dbReference type="Pfam" id="PF02487">
    <property type="entry name" value="CLN3"/>
    <property type="match status" value="1"/>
</dbReference>
<feature type="signal peptide" evidence="7">
    <location>
        <begin position="1"/>
        <end position="25"/>
    </location>
</feature>
<comment type="similarity">
    <text evidence="2 6">Belongs to the battenin family.</text>
</comment>
<dbReference type="GO" id="GO:0051453">
    <property type="term" value="P:regulation of intracellular pH"/>
    <property type="evidence" value="ECO:0007669"/>
    <property type="project" value="TreeGrafter"/>
</dbReference>
<sequence length="417" mass="46201">MGMKKAESASWRTLVSFWLFGLCNNLPHILMLSAAEDINAKGNSAHHKEIYENGTCPLRHGVSHCGAEKSTGIILFADAFPSIIVKILVMFFAQNVSYTVRHSVIVTIQVIAMVIVACTESYPVAVFAVGLALCGVGLGESTFISFSSYFSRSTTIAWSSGTGAAGIVGSALYAALTEPQIVNLSPKNALLVMLVFTFTLGLTYWFLLDHPQNLYRIFQAKYNRDAEMTMKIMREKPKVRETTLKEKVILIKPLLRYLLPVMVVYIAEYTINLGLIQLIVFDCAHGFNLSKTSQYRWFQSIYRVGAFASKSSLSLLDFPVWVLYIFPFLQIMNAAIFFSETLLLFMPHIMVAFGLILVAGLYGGSAMVKCVSHVHKIVEPDIKEFSLAVVATTNGMGVLFASFTGIWFHDIICKTIG</sequence>
<dbReference type="PANTHER" id="PTHR10981">
    <property type="entry name" value="BATTENIN"/>
    <property type="match status" value="1"/>
</dbReference>
<feature type="transmembrane region" description="Helical" evidence="6">
    <location>
        <begin position="257"/>
        <end position="280"/>
    </location>
</feature>
<evidence type="ECO:0000256" key="7">
    <source>
        <dbReference type="SAM" id="SignalP"/>
    </source>
</evidence>
<keyword evidence="3 6" id="KW-0812">Transmembrane</keyword>
<dbReference type="InterPro" id="IPR036259">
    <property type="entry name" value="MFS_trans_sf"/>
</dbReference>
<dbReference type="SUPFAM" id="SSF103473">
    <property type="entry name" value="MFS general substrate transporter"/>
    <property type="match status" value="1"/>
</dbReference>
<proteinExistence type="inferred from homology"/>
<evidence type="ECO:0000256" key="4">
    <source>
        <dbReference type="ARBA" id="ARBA00022989"/>
    </source>
</evidence>